<organism evidence="1">
    <name type="scientific">Oryza punctata</name>
    <name type="common">Red rice</name>
    <dbReference type="NCBI Taxonomy" id="4537"/>
    <lineage>
        <taxon>Eukaryota</taxon>
        <taxon>Viridiplantae</taxon>
        <taxon>Streptophyta</taxon>
        <taxon>Embryophyta</taxon>
        <taxon>Tracheophyta</taxon>
        <taxon>Spermatophyta</taxon>
        <taxon>Magnoliopsida</taxon>
        <taxon>Liliopsida</taxon>
        <taxon>Poales</taxon>
        <taxon>Poaceae</taxon>
        <taxon>BOP clade</taxon>
        <taxon>Oryzoideae</taxon>
        <taxon>Oryzeae</taxon>
        <taxon>Oryzinae</taxon>
        <taxon>Oryza</taxon>
    </lineage>
</organism>
<sequence>MATVAPVAMCFGDSGGVEATFGCGFGKEGKAARQHRRSELEGVKLRQAAGSRSAGGIAPFGTGRRGLARWPEKYMAGGVQQVPICLFGKPWDMMNNGVFGDLVDGKGFSRSAEVPFSRPLEPLLFFDWFGWKVLLGEDREAIHSVRALKVLAAASIVVALVSWLAESESLDESLARSLIRADNVNACERRFLPEGIVALLSFSSGENFVPILGCLFIRSRSYSSELGNDDLCLELQLCCCMCPLLFLMWVFGRFPPINHALVRFLGLVLYKKLGQLSS</sequence>
<dbReference type="HOGENOM" id="CLU_087441_0_0_1"/>
<reference evidence="1" key="1">
    <citation type="submission" date="2015-04" db="UniProtKB">
        <authorList>
            <consortium name="EnsemblPlants"/>
        </authorList>
    </citation>
    <scope>IDENTIFICATION</scope>
</reference>
<evidence type="ECO:0000313" key="2">
    <source>
        <dbReference type="Proteomes" id="UP000026962"/>
    </source>
</evidence>
<proteinExistence type="predicted"/>
<keyword evidence="2" id="KW-1185">Reference proteome</keyword>
<dbReference type="Proteomes" id="UP000026962">
    <property type="component" value="Chromosome 2"/>
</dbReference>
<protein>
    <submittedName>
        <fullName evidence="1">Uncharacterized protein</fullName>
    </submittedName>
</protein>
<dbReference type="Gramene" id="OPUNC02G17810.1">
    <property type="protein sequence ID" value="OPUNC02G17810.1"/>
    <property type="gene ID" value="OPUNC02G17810"/>
</dbReference>
<dbReference type="AlphaFoldDB" id="A0A0E0K0W4"/>
<evidence type="ECO:0000313" key="1">
    <source>
        <dbReference type="EnsemblPlants" id="OPUNC02G17810.1"/>
    </source>
</evidence>
<name>A0A0E0K0W4_ORYPU</name>
<accession>A0A0E0K0W4</accession>
<dbReference type="EnsemblPlants" id="OPUNC02G17810.1">
    <property type="protein sequence ID" value="OPUNC02G17810.1"/>
    <property type="gene ID" value="OPUNC02G17810"/>
</dbReference>
<reference evidence="1" key="2">
    <citation type="submission" date="2018-05" db="EMBL/GenBank/DDBJ databases">
        <title>OpunRS2 (Oryza punctata Reference Sequence Version 2).</title>
        <authorList>
            <person name="Zhang J."/>
            <person name="Kudrna D."/>
            <person name="Lee S."/>
            <person name="Talag J."/>
            <person name="Welchert J."/>
            <person name="Wing R.A."/>
        </authorList>
    </citation>
    <scope>NUCLEOTIDE SEQUENCE [LARGE SCALE GENOMIC DNA]</scope>
</reference>